<evidence type="ECO:0000313" key="2">
    <source>
        <dbReference type="EMBL" id="STU50351.1"/>
    </source>
</evidence>
<name>A0A377YUZ0_KLEPN</name>
<organism evidence="2 3">
    <name type="scientific">Klebsiella pneumoniae</name>
    <dbReference type="NCBI Taxonomy" id="573"/>
    <lineage>
        <taxon>Bacteria</taxon>
        <taxon>Pseudomonadati</taxon>
        <taxon>Pseudomonadota</taxon>
        <taxon>Gammaproteobacteria</taxon>
        <taxon>Enterobacterales</taxon>
        <taxon>Enterobacteriaceae</taxon>
        <taxon>Klebsiella/Raoultella group</taxon>
        <taxon>Klebsiella</taxon>
        <taxon>Klebsiella pneumoniae complex</taxon>
    </lineage>
</organism>
<keyword evidence="1" id="KW-0732">Signal</keyword>
<feature type="signal peptide" evidence="1">
    <location>
        <begin position="1"/>
        <end position="25"/>
    </location>
</feature>
<dbReference type="EMBL" id="UGLC01000004">
    <property type="protein sequence ID" value="STU50351.1"/>
    <property type="molecule type" value="Genomic_DNA"/>
</dbReference>
<accession>A0A377YUZ0</accession>
<feature type="chain" id="PRO_5016904754" evidence="1">
    <location>
        <begin position="26"/>
        <end position="77"/>
    </location>
</feature>
<reference evidence="2 3" key="1">
    <citation type="submission" date="2018-06" db="EMBL/GenBank/DDBJ databases">
        <authorList>
            <consortium name="Pathogen Informatics"/>
            <person name="Doyle S."/>
        </authorList>
    </citation>
    <scope>NUCLEOTIDE SEQUENCE [LARGE SCALE GENOMIC DNA]</scope>
    <source>
        <strain evidence="2 3">NCTC8849</strain>
    </source>
</reference>
<gene>
    <name evidence="2" type="primary">rbsB_7</name>
    <name evidence="2" type="ORF">NCTC8849_06545</name>
</gene>
<evidence type="ECO:0000256" key="1">
    <source>
        <dbReference type="SAM" id="SignalP"/>
    </source>
</evidence>
<dbReference type="Proteomes" id="UP000254799">
    <property type="component" value="Unassembled WGS sequence"/>
</dbReference>
<dbReference type="Gene3D" id="3.40.50.2300">
    <property type="match status" value="1"/>
</dbReference>
<dbReference type="AlphaFoldDB" id="A0A377YUZ0"/>
<protein>
    <submittedName>
        <fullName evidence="2">Ribose ABC transport system</fullName>
    </submittedName>
</protein>
<evidence type="ECO:0000313" key="3">
    <source>
        <dbReference type="Proteomes" id="UP000254799"/>
    </source>
</evidence>
<sequence length="77" mass="8643">MNMKKLATLVSAVALSATVSANAMAKDTIALVISTLNNPFFVSLKDGAQKKLTSWATTWWCWIPRTTRRKSWRTSRI</sequence>
<proteinExistence type="predicted"/>